<name>A0A0Q3G0X3_BRADI</name>
<evidence type="ECO:0000256" key="2">
    <source>
        <dbReference type="ARBA" id="ARBA00022723"/>
    </source>
</evidence>
<accession>A0A0Q3G0X3</accession>
<proteinExistence type="inferred from homology"/>
<keyword evidence="6" id="KW-0539">Nucleus</keyword>
<dbReference type="GO" id="GO:0005634">
    <property type="term" value="C:nucleus"/>
    <property type="evidence" value="ECO:0007669"/>
    <property type="project" value="UniProtKB-SubCell"/>
</dbReference>
<dbReference type="EMBL" id="CM000881">
    <property type="protein sequence ID" value="KQK05151.1"/>
    <property type="molecule type" value="Genomic_DNA"/>
</dbReference>
<organism evidence="9">
    <name type="scientific">Brachypodium distachyon</name>
    <name type="common">Purple false brome</name>
    <name type="synonym">Trachynia distachya</name>
    <dbReference type="NCBI Taxonomy" id="15368"/>
    <lineage>
        <taxon>Eukaryota</taxon>
        <taxon>Viridiplantae</taxon>
        <taxon>Streptophyta</taxon>
        <taxon>Embryophyta</taxon>
        <taxon>Tracheophyta</taxon>
        <taxon>Spermatophyta</taxon>
        <taxon>Magnoliopsida</taxon>
        <taxon>Liliopsida</taxon>
        <taxon>Poales</taxon>
        <taxon>Poaceae</taxon>
        <taxon>BOP clade</taxon>
        <taxon>Pooideae</taxon>
        <taxon>Stipodae</taxon>
        <taxon>Brachypodieae</taxon>
        <taxon>Brachypodium</taxon>
    </lineage>
</organism>
<comment type="function">
    <text evidence="6">Putative transcription activator involved in regulating light control of development.</text>
</comment>
<dbReference type="GO" id="GO:0006355">
    <property type="term" value="P:regulation of DNA-templated transcription"/>
    <property type="evidence" value="ECO:0007669"/>
    <property type="project" value="UniProtKB-UniRule"/>
</dbReference>
<dbReference type="STRING" id="15368.A0A0Q3G0X3"/>
<keyword evidence="11" id="KW-1185">Reference proteome</keyword>
<dbReference type="OrthoDB" id="689460at2759"/>
<reference evidence="9" key="2">
    <citation type="submission" date="2017-06" db="EMBL/GenBank/DDBJ databases">
        <title>WGS assembly of Brachypodium distachyon.</title>
        <authorList>
            <consortium name="The International Brachypodium Initiative"/>
            <person name="Lucas S."/>
            <person name="Harmon-Smith M."/>
            <person name="Lail K."/>
            <person name="Tice H."/>
            <person name="Grimwood J."/>
            <person name="Bruce D."/>
            <person name="Barry K."/>
            <person name="Shu S."/>
            <person name="Lindquist E."/>
            <person name="Wang M."/>
            <person name="Pitluck S."/>
            <person name="Vogel J.P."/>
            <person name="Garvin D.F."/>
            <person name="Mockler T.C."/>
            <person name="Schmutz J."/>
            <person name="Rokhsar D."/>
            <person name="Bevan M.W."/>
        </authorList>
    </citation>
    <scope>NUCLEOTIDE SEQUENCE</scope>
    <source>
        <strain evidence="9">Bd21</strain>
    </source>
</reference>
<sequence length="295" mass="34237">HIAWLYNIRATWIPCFFRNCFFPFLQSTQRSEGFNAVLKRYVNPHNSILNFVQQYEKIQLKILVKEGGNDYRTDHLHVETWSSYPIKKQALQVYTRDIYYRFRSEFEKIGRYNVRALQNDIYEIYPNRKYCCEYGTRTYKVTARVDEASYSCECCNFQKDGLLCRHILKIFTHCSIDEIPEQYILSRWTRKAIKGEVAPKQDQPDVMPNQSEKEIHLANMSVELQKVARQACGSDAGKQIVDKHIRTMRTELSHLNKTRKPSKKATAAAPSGGASSSVPLQHEAAPTAKTEPLQT</sequence>
<dbReference type="PANTHER" id="PTHR31669">
    <property type="entry name" value="PROTEIN FAR1-RELATED SEQUENCE 10-RELATED"/>
    <property type="match status" value="1"/>
</dbReference>
<dbReference type="Proteomes" id="UP000008810">
    <property type="component" value="Chromosome 2"/>
</dbReference>
<dbReference type="PROSITE" id="PS50966">
    <property type="entry name" value="ZF_SWIM"/>
    <property type="match status" value="1"/>
</dbReference>
<protein>
    <recommendedName>
        <fullName evidence="6">Protein FAR1-RELATED SEQUENCE</fullName>
    </recommendedName>
</protein>
<feature type="region of interest" description="Disordered" evidence="7">
    <location>
        <begin position="253"/>
        <end position="295"/>
    </location>
</feature>
<evidence type="ECO:0000256" key="3">
    <source>
        <dbReference type="ARBA" id="ARBA00022771"/>
    </source>
</evidence>
<gene>
    <name evidence="9" type="ORF">BRADI_2g18370v3</name>
</gene>
<dbReference type="InterPro" id="IPR006564">
    <property type="entry name" value="Znf_PMZ"/>
</dbReference>
<evidence type="ECO:0000313" key="11">
    <source>
        <dbReference type="Proteomes" id="UP000008810"/>
    </source>
</evidence>
<dbReference type="Gramene" id="KQK05151">
    <property type="protein sequence ID" value="KQK05151"/>
    <property type="gene ID" value="BRADI_2g18370v3"/>
</dbReference>
<evidence type="ECO:0000256" key="7">
    <source>
        <dbReference type="SAM" id="MobiDB-lite"/>
    </source>
</evidence>
<comment type="subcellular location">
    <subcellularLocation>
        <location evidence="6">Nucleus</location>
    </subcellularLocation>
</comment>
<evidence type="ECO:0000256" key="1">
    <source>
        <dbReference type="ARBA" id="ARBA00005889"/>
    </source>
</evidence>
<reference evidence="10" key="3">
    <citation type="submission" date="2018-08" db="UniProtKB">
        <authorList>
            <consortium name="EnsemblPlants"/>
        </authorList>
    </citation>
    <scope>IDENTIFICATION</scope>
    <source>
        <strain evidence="10">cv. Bd21</strain>
    </source>
</reference>
<evidence type="ECO:0000256" key="6">
    <source>
        <dbReference type="RuleBase" id="RU367018"/>
    </source>
</evidence>
<dbReference type="SMART" id="SM00575">
    <property type="entry name" value="ZnF_PMZ"/>
    <property type="match status" value="1"/>
</dbReference>
<dbReference type="InParanoid" id="A0A0Q3G0X3"/>
<evidence type="ECO:0000313" key="10">
    <source>
        <dbReference type="EnsemblPlants" id="KQK05151"/>
    </source>
</evidence>
<dbReference type="EnsemblPlants" id="KQK05151">
    <property type="protein sequence ID" value="KQK05151"/>
    <property type="gene ID" value="BRADI_2g18370v3"/>
</dbReference>
<dbReference type="PANTHER" id="PTHR31669:SF296">
    <property type="entry name" value="PROTEIN FAR1-RELATED SEQUENCE"/>
    <property type="match status" value="1"/>
</dbReference>
<evidence type="ECO:0000259" key="8">
    <source>
        <dbReference type="PROSITE" id="PS50966"/>
    </source>
</evidence>
<evidence type="ECO:0000256" key="4">
    <source>
        <dbReference type="ARBA" id="ARBA00022833"/>
    </source>
</evidence>
<feature type="compositionally biased region" description="Low complexity" evidence="7">
    <location>
        <begin position="264"/>
        <end position="277"/>
    </location>
</feature>
<dbReference type="InterPro" id="IPR031052">
    <property type="entry name" value="FHY3/FAR1"/>
</dbReference>
<keyword evidence="3 5" id="KW-0863">Zinc-finger</keyword>
<feature type="non-terminal residue" evidence="9">
    <location>
        <position position="1"/>
    </location>
</feature>
<dbReference type="InterPro" id="IPR007527">
    <property type="entry name" value="Znf_SWIM"/>
</dbReference>
<evidence type="ECO:0000313" key="9">
    <source>
        <dbReference type="EMBL" id="KQK05151.1"/>
    </source>
</evidence>
<reference evidence="9 10" key="1">
    <citation type="journal article" date="2010" name="Nature">
        <title>Genome sequencing and analysis of the model grass Brachypodium distachyon.</title>
        <authorList>
            <consortium name="International Brachypodium Initiative"/>
        </authorList>
    </citation>
    <scope>NUCLEOTIDE SEQUENCE [LARGE SCALE GENOMIC DNA]</scope>
    <source>
        <strain evidence="9 10">Bd21</strain>
    </source>
</reference>
<dbReference type="AlphaFoldDB" id="A0A0Q3G0X3"/>
<keyword evidence="2 6" id="KW-0479">Metal-binding</keyword>
<evidence type="ECO:0000256" key="5">
    <source>
        <dbReference type="PROSITE-ProRule" id="PRU00325"/>
    </source>
</evidence>
<keyword evidence="4 6" id="KW-0862">Zinc</keyword>
<dbReference type="GO" id="GO:0008270">
    <property type="term" value="F:zinc ion binding"/>
    <property type="evidence" value="ECO:0007669"/>
    <property type="project" value="UniProtKB-UniRule"/>
</dbReference>
<dbReference type="Pfam" id="PF04434">
    <property type="entry name" value="SWIM"/>
    <property type="match status" value="1"/>
</dbReference>
<comment type="similarity">
    <text evidence="1 6">Belongs to the FHY3/FAR1 family.</text>
</comment>
<feature type="domain" description="SWIM-type" evidence="8">
    <location>
        <begin position="139"/>
        <end position="175"/>
    </location>
</feature>